<evidence type="ECO:0000313" key="2">
    <source>
        <dbReference type="Proteomes" id="UP000636505"/>
    </source>
</evidence>
<dbReference type="AlphaFoldDB" id="A0A8J7ACD1"/>
<name>A0A8J7ACD1_9CYAN</name>
<reference evidence="1" key="1">
    <citation type="submission" date="2020-10" db="EMBL/GenBank/DDBJ databases">
        <authorList>
            <person name="Castelo-Branco R."/>
            <person name="Eusebio N."/>
            <person name="Adriana R."/>
            <person name="Vieira A."/>
            <person name="Brugerolle De Fraissinette N."/>
            <person name="Rezende De Castro R."/>
            <person name="Schneider M.P."/>
            <person name="Vasconcelos V."/>
            <person name="Leao P.N."/>
        </authorList>
    </citation>
    <scope>NUCLEOTIDE SEQUENCE</scope>
    <source>
        <strain evidence="1">LEGE 07310</strain>
    </source>
</reference>
<evidence type="ECO:0000313" key="1">
    <source>
        <dbReference type="EMBL" id="MBE9077084.1"/>
    </source>
</evidence>
<dbReference type="EMBL" id="JADEXG010000012">
    <property type="protein sequence ID" value="MBE9077084.1"/>
    <property type="molecule type" value="Genomic_DNA"/>
</dbReference>
<gene>
    <name evidence="1" type="ORF">IQ241_07200</name>
</gene>
<keyword evidence="2" id="KW-1185">Reference proteome</keyword>
<organism evidence="1 2">
    <name type="scientific">Vasconcelosia minhoensis LEGE 07310</name>
    <dbReference type="NCBI Taxonomy" id="915328"/>
    <lineage>
        <taxon>Bacteria</taxon>
        <taxon>Bacillati</taxon>
        <taxon>Cyanobacteriota</taxon>
        <taxon>Cyanophyceae</taxon>
        <taxon>Nodosilineales</taxon>
        <taxon>Cymatolegaceae</taxon>
        <taxon>Vasconcelosia</taxon>
        <taxon>Vasconcelosia minhoensis</taxon>
    </lineage>
</organism>
<accession>A0A8J7ACD1</accession>
<protein>
    <submittedName>
        <fullName evidence="1">Uncharacterized protein</fullName>
    </submittedName>
</protein>
<comment type="caution">
    <text evidence="1">The sequence shown here is derived from an EMBL/GenBank/DDBJ whole genome shotgun (WGS) entry which is preliminary data.</text>
</comment>
<dbReference type="RefSeq" id="WP_193905745.1">
    <property type="nucleotide sequence ID" value="NZ_JADEXG010000012.1"/>
</dbReference>
<sequence length="82" mass="9599">MESLSPSELSELMQVDPIDRWSIYHRLQELSIPCWCERGQPLRVQVKSAIAALQLWSVTRQVMASRSEQIERLERCWNQPCA</sequence>
<dbReference type="Proteomes" id="UP000636505">
    <property type="component" value="Unassembled WGS sequence"/>
</dbReference>
<proteinExistence type="predicted"/>
<dbReference type="InterPro" id="IPR054637">
    <property type="entry name" value="Asr1405_Asl0597-like"/>
</dbReference>
<dbReference type="NCBIfam" id="NF045598">
    <property type="entry name" value="asr1405_asl0597"/>
    <property type="match status" value="1"/>
</dbReference>